<evidence type="ECO:0000256" key="1">
    <source>
        <dbReference type="ARBA" id="ARBA00006383"/>
    </source>
</evidence>
<dbReference type="PANTHER" id="PTHR11104:SF0">
    <property type="entry name" value="SPBETA PROPHAGE-DERIVED AMINOGLYCOSIDE N(3')-ACETYLTRANSFERASE-LIKE PROTEIN YOKD"/>
    <property type="match status" value="1"/>
</dbReference>
<gene>
    <name evidence="5" type="primary">FG07646.1</name>
    <name evidence="4" type="ORF">FGRAMPH1_01T25285</name>
</gene>
<reference evidence="5 6" key="1">
    <citation type="journal article" date="2007" name="Science">
        <title>The Fusarium graminearum genome reveals a link between localized polymorphism and pathogen specialization.</title>
        <authorList>
            <person name="Cuomo C.A."/>
            <person name="Gueldener U."/>
            <person name="Xu J.-R."/>
            <person name="Trail F."/>
            <person name="Turgeon B.G."/>
            <person name="Di Pietro A."/>
            <person name="Walton J.D."/>
            <person name="Ma L.-J."/>
            <person name="Baker S.E."/>
            <person name="Rep M."/>
            <person name="Adam G."/>
            <person name="Antoniw J."/>
            <person name="Baldwin T."/>
            <person name="Calvo S.E."/>
            <person name="Chang Y.-L."/>
            <person name="DeCaprio D."/>
            <person name="Gale L.R."/>
            <person name="Gnerre S."/>
            <person name="Goswami R.S."/>
            <person name="Hammond-Kosack K."/>
            <person name="Harris L.J."/>
            <person name="Hilburn K."/>
            <person name="Kennell J.C."/>
            <person name="Kroken S."/>
            <person name="Magnuson J.K."/>
            <person name="Mannhaupt G."/>
            <person name="Mauceli E.W."/>
            <person name="Mewes H.-W."/>
            <person name="Mitterbauer R."/>
            <person name="Muehlbauer G."/>
            <person name="Muensterkoetter M."/>
            <person name="Nelson D."/>
            <person name="O'Donnell K."/>
            <person name="Ouellet T."/>
            <person name="Qi W."/>
            <person name="Quesneville H."/>
            <person name="Roncero M.I.G."/>
            <person name="Seong K.-Y."/>
            <person name="Tetko I.V."/>
            <person name="Urban M."/>
            <person name="Waalwijk C."/>
            <person name="Ward T.J."/>
            <person name="Yao J."/>
            <person name="Birren B.W."/>
            <person name="Kistler H.C."/>
        </authorList>
    </citation>
    <scope>NUCLEOTIDE SEQUENCE [LARGE SCALE GENOMIC DNA]</scope>
    <source>
        <strain evidence="6">ATCC MYA-4620 / CBS 123657 / FGSC 9075 / NRRL 31084 / PH-1</strain>
        <strain evidence="5">PH-1 / ATCC MYA-4620 / FGSC 9075 / NRRL 31084</strain>
    </source>
</reference>
<evidence type="ECO:0000256" key="2">
    <source>
        <dbReference type="ARBA" id="ARBA00022679"/>
    </source>
</evidence>
<organism evidence="4 6">
    <name type="scientific">Gibberella zeae (strain ATCC MYA-4620 / CBS 123657 / FGSC 9075 / NRRL 31084 / PH-1)</name>
    <name type="common">Wheat head blight fungus</name>
    <name type="synonym">Fusarium graminearum</name>
    <dbReference type="NCBI Taxonomy" id="229533"/>
    <lineage>
        <taxon>Eukaryota</taxon>
        <taxon>Fungi</taxon>
        <taxon>Dikarya</taxon>
        <taxon>Ascomycota</taxon>
        <taxon>Pezizomycotina</taxon>
        <taxon>Sordariomycetes</taxon>
        <taxon>Hypocreomycetidae</taxon>
        <taxon>Hypocreales</taxon>
        <taxon>Nectriaceae</taxon>
        <taxon>Fusarium</taxon>
    </lineage>
</organism>
<dbReference type="GO" id="GO:0008080">
    <property type="term" value="F:N-acetyltransferase activity"/>
    <property type="evidence" value="ECO:0007669"/>
    <property type="project" value="InterPro"/>
</dbReference>
<dbReference type="Pfam" id="PF02522">
    <property type="entry name" value="Antibiotic_NAT"/>
    <property type="match status" value="1"/>
</dbReference>
<proteinExistence type="inferred from homology"/>
<dbReference type="VEuPathDB" id="FungiDB:FGRAMPH1_01G25285"/>
<keyword evidence="3" id="KW-0012">Acyltransferase</keyword>
<evidence type="ECO:0000313" key="4">
    <source>
        <dbReference type="EMBL" id="CEF82998.1"/>
    </source>
</evidence>
<keyword evidence="6" id="KW-1185">Reference proteome</keyword>
<dbReference type="InParanoid" id="A0A098DQ59"/>
<keyword evidence="2" id="KW-0808">Transferase</keyword>
<dbReference type="AlphaFoldDB" id="A0A098DQ59"/>
<reference evidence="5 6" key="2">
    <citation type="journal article" date="2010" name="Nature">
        <title>Comparative genomics reveals mobile pathogenicity chromosomes in Fusarium.</title>
        <authorList>
            <person name="Ma L.J."/>
            <person name="van der Does H.C."/>
            <person name="Borkovich K.A."/>
            <person name="Coleman J.J."/>
            <person name="Daboussi M.J."/>
            <person name="Di Pietro A."/>
            <person name="Dufresne M."/>
            <person name="Freitag M."/>
            <person name="Grabherr M."/>
            <person name="Henrissat B."/>
            <person name="Houterman P.M."/>
            <person name="Kang S."/>
            <person name="Shim W.B."/>
            <person name="Woloshuk C."/>
            <person name="Xie X."/>
            <person name="Xu J.R."/>
            <person name="Antoniw J."/>
            <person name="Baker S.E."/>
            <person name="Bluhm B.H."/>
            <person name="Breakspear A."/>
            <person name="Brown D.W."/>
            <person name="Butchko R.A."/>
            <person name="Chapman S."/>
            <person name="Coulson R."/>
            <person name="Coutinho P.M."/>
            <person name="Danchin E.G."/>
            <person name="Diener A."/>
            <person name="Gale L.R."/>
            <person name="Gardiner D.M."/>
            <person name="Goff S."/>
            <person name="Hammond-Kosack K.E."/>
            <person name="Hilburn K."/>
            <person name="Hua-Van A."/>
            <person name="Jonkers W."/>
            <person name="Kazan K."/>
            <person name="Kodira C.D."/>
            <person name="Koehrsen M."/>
            <person name="Kumar L."/>
            <person name="Lee Y.H."/>
            <person name="Li L."/>
            <person name="Manners J.M."/>
            <person name="Miranda-Saavedra D."/>
            <person name="Mukherjee M."/>
            <person name="Park G."/>
            <person name="Park J."/>
            <person name="Park S.Y."/>
            <person name="Proctor R.H."/>
            <person name="Regev A."/>
            <person name="Ruiz-Roldan M.C."/>
            <person name="Sain D."/>
            <person name="Sakthikumar S."/>
            <person name="Sykes S."/>
            <person name="Schwartz D.C."/>
            <person name="Turgeon B.G."/>
            <person name="Wapinski I."/>
            <person name="Yoder O."/>
            <person name="Young S."/>
            <person name="Zeng Q."/>
            <person name="Zhou S."/>
            <person name="Galagan J."/>
            <person name="Cuomo C.A."/>
            <person name="Kistler H.C."/>
            <person name="Rep M."/>
        </authorList>
    </citation>
    <scope>GENOME REANNOTATION</scope>
    <source>
        <strain evidence="6">ATCC MYA-4620 / CBS 123657 / FGSC 9075 / NRRL 31084 / PH-1</strain>
        <strain evidence="5">PH-1 / ATCC MYA-4620 / FGSC 9075 / NRRL 31084</strain>
    </source>
</reference>
<protein>
    <submittedName>
        <fullName evidence="4">Chromosome 4, complete genome</fullName>
    </submittedName>
</protein>
<dbReference type="PANTHER" id="PTHR11104">
    <property type="entry name" value="AMINOGLYCOSIDE N3-ACETYLTRANSFERASE"/>
    <property type="match status" value="1"/>
</dbReference>
<dbReference type="InterPro" id="IPR003679">
    <property type="entry name" value="Amioglycoside_AcTrfase"/>
</dbReference>
<evidence type="ECO:0000313" key="5">
    <source>
        <dbReference type="EnsemblFungi" id="CEF82998"/>
    </source>
</evidence>
<dbReference type="EnsemblFungi" id="CEF82998">
    <property type="protein sequence ID" value="CEF82998"/>
    <property type="gene ID" value="FGRRES_16868"/>
</dbReference>
<dbReference type="Proteomes" id="UP000070720">
    <property type="component" value="Chromosome 4"/>
</dbReference>
<accession>A0A098DQ59</accession>
<dbReference type="EMBL" id="HG970335">
    <property type="protein sequence ID" value="CEF82998.1"/>
    <property type="molecule type" value="Genomic_DNA"/>
</dbReference>
<name>A0A098DQ59_GIBZE</name>
<comment type="similarity">
    <text evidence="1">Belongs to the antibiotic N-acetyltransferase family.</text>
</comment>
<evidence type="ECO:0000313" key="6">
    <source>
        <dbReference type="Proteomes" id="UP000070720"/>
    </source>
</evidence>
<evidence type="ECO:0000256" key="3">
    <source>
        <dbReference type="ARBA" id="ARBA00023315"/>
    </source>
</evidence>
<dbReference type="SUPFAM" id="SSF110710">
    <property type="entry name" value="TTHA0583/YokD-like"/>
    <property type="match status" value="1"/>
</dbReference>
<accession>A0A0E0S985</accession>
<dbReference type="GO" id="GO:0046677">
    <property type="term" value="P:response to antibiotic"/>
    <property type="evidence" value="ECO:0007669"/>
    <property type="project" value="InterPro"/>
</dbReference>
<dbReference type="eggNOG" id="ENOG502SSMA">
    <property type="taxonomic scope" value="Eukaryota"/>
</dbReference>
<dbReference type="InterPro" id="IPR028345">
    <property type="entry name" value="Antibiotic_NAT-like"/>
</dbReference>
<sequence>MPPEPLSGPLCTKSSLAKNMRILGLNKGDTVLVHCSLSKIGWINGGAETLTHSLLEILTPEGTLVVPTQTSSNSDPAAWVNPPVPQSWWQTIRNTMPPFNPQTSRTQGMGALAEAVRNWPGAVRSMHPQTSFSALGANATFTTEGHALDCMLGESSPLARLEDLDAKVLLIGVDFGKCTCFHLAEYRIESKKSDNWFAASVDGMRTCMTVSDVAINDDDFLDLGKEFLREGDVTRGNIGAAPCYLFSLKTAVSFARQWMVSNRVQSK</sequence>
<reference evidence="4 6" key="3">
    <citation type="journal article" date="2015" name="BMC Genomics">
        <title>The completed genome sequence of the pathogenic ascomycete fungus Fusarium graminearum.</title>
        <authorList>
            <person name="King R."/>
            <person name="Urban M."/>
            <person name="Hammond-Kosack M.C."/>
            <person name="Hassani-Pak K."/>
            <person name="Hammond-Kosack K.E."/>
        </authorList>
    </citation>
    <scope>NUCLEOTIDE SEQUENCE [LARGE SCALE GENOMIC DNA]</scope>
    <source>
        <strain evidence="6">ATCC MYA-4620 / CBS 123657 / FGSC 9075 / NRRL 31084 / PH-1</strain>
        <strain evidence="4">PH-1</strain>
    </source>
</reference>
<reference evidence="5" key="4">
    <citation type="submission" date="2017-01" db="UniProtKB">
        <authorList>
            <consortium name="EnsemblFungi"/>
        </authorList>
    </citation>
    <scope>IDENTIFICATION</scope>
    <source>
        <strain evidence="5">PH-1 / ATCC MYA-4620 / FGSC 9075 / NRRL 31084</strain>
    </source>
</reference>